<feature type="signal peptide" evidence="2">
    <location>
        <begin position="1"/>
        <end position="29"/>
    </location>
</feature>
<evidence type="ECO:0000313" key="3">
    <source>
        <dbReference type="EMBL" id="EJZ08501.1"/>
    </source>
</evidence>
<keyword evidence="4" id="KW-1185">Reference proteome</keyword>
<feature type="region of interest" description="Disordered" evidence="1">
    <location>
        <begin position="31"/>
        <end position="89"/>
    </location>
</feature>
<reference evidence="3 4" key="1">
    <citation type="journal article" date="2012" name="J. Bacteriol.">
        <title>Complete Genome Sequence of Mycobacterium vaccae Type Strain ATCC 25954.</title>
        <authorList>
            <person name="Ho Y.S."/>
            <person name="Adroub S.A."/>
            <person name="Abadi M."/>
            <person name="Al Alwan B."/>
            <person name="Alkhateeb R."/>
            <person name="Gao G."/>
            <person name="Ragab A."/>
            <person name="Ali S."/>
            <person name="van Soolingen D."/>
            <person name="Bitter W."/>
            <person name="Pain A."/>
            <person name="Abdallah A.M."/>
        </authorList>
    </citation>
    <scope>NUCLEOTIDE SEQUENCE [LARGE SCALE GENOMIC DNA]</scope>
    <source>
        <strain evidence="3 4">ATCC 25954</strain>
    </source>
</reference>
<dbReference type="EMBL" id="ALQA01000031">
    <property type="protein sequence ID" value="EJZ08501.1"/>
    <property type="molecule type" value="Genomic_DNA"/>
</dbReference>
<evidence type="ECO:0000256" key="1">
    <source>
        <dbReference type="SAM" id="MobiDB-lite"/>
    </source>
</evidence>
<gene>
    <name evidence="3" type="ORF">MVAC_15338</name>
</gene>
<keyword evidence="2" id="KW-0732">Signal</keyword>
<feature type="chain" id="PRO_5039624316" evidence="2">
    <location>
        <begin position="30"/>
        <end position="89"/>
    </location>
</feature>
<name>K0UNW0_MYCVA</name>
<organism evidence="3 4">
    <name type="scientific">Mycolicibacterium vaccae ATCC 25954</name>
    <dbReference type="NCBI Taxonomy" id="1194972"/>
    <lineage>
        <taxon>Bacteria</taxon>
        <taxon>Bacillati</taxon>
        <taxon>Actinomycetota</taxon>
        <taxon>Actinomycetes</taxon>
        <taxon>Mycobacteriales</taxon>
        <taxon>Mycobacteriaceae</taxon>
        <taxon>Mycolicibacterium</taxon>
    </lineage>
</organism>
<feature type="compositionally biased region" description="Low complexity" evidence="1">
    <location>
        <begin position="31"/>
        <end position="58"/>
    </location>
</feature>
<comment type="caution">
    <text evidence="3">The sequence shown here is derived from an EMBL/GenBank/DDBJ whole genome shotgun (WGS) entry which is preliminary data.</text>
</comment>
<protein>
    <submittedName>
        <fullName evidence="3">Uncharacterized protein</fullName>
    </submittedName>
</protein>
<proteinExistence type="predicted"/>
<dbReference type="PATRIC" id="fig|1194972.3.peg.3062"/>
<dbReference type="Proteomes" id="UP000006072">
    <property type="component" value="Unassembled WGS sequence"/>
</dbReference>
<dbReference type="AlphaFoldDB" id="K0UNW0"/>
<sequence length="89" mass="9219">MNMASTRLVRRVSAAVGGAAILAMIGFTASCSTESEAPEESPTTTTTTTTEPSLSPTEKAPDPNAPGLFTPPVKAPQPTLNPNRDDYGQ</sequence>
<evidence type="ECO:0000256" key="2">
    <source>
        <dbReference type="SAM" id="SignalP"/>
    </source>
</evidence>
<dbReference type="eggNOG" id="ENOG5032D29">
    <property type="taxonomic scope" value="Bacteria"/>
</dbReference>
<dbReference type="PROSITE" id="PS51257">
    <property type="entry name" value="PROKAR_LIPOPROTEIN"/>
    <property type="match status" value="1"/>
</dbReference>
<accession>K0UNW0</accession>
<dbReference type="HOGENOM" id="CLU_182226_0_0_11"/>
<evidence type="ECO:0000313" key="4">
    <source>
        <dbReference type="Proteomes" id="UP000006072"/>
    </source>
</evidence>